<dbReference type="InterPro" id="IPR016035">
    <property type="entry name" value="Acyl_Trfase/lysoPLipase"/>
</dbReference>
<dbReference type="InterPro" id="IPR002641">
    <property type="entry name" value="PNPLA_dom"/>
</dbReference>
<organism evidence="3 4">
    <name type="scientific">Caballeronia calidae</name>
    <dbReference type="NCBI Taxonomy" id="1777139"/>
    <lineage>
        <taxon>Bacteria</taxon>
        <taxon>Pseudomonadati</taxon>
        <taxon>Pseudomonadota</taxon>
        <taxon>Betaproteobacteria</taxon>
        <taxon>Burkholderiales</taxon>
        <taxon>Burkholderiaceae</taxon>
        <taxon>Caballeronia</taxon>
    </lineage>
</organism>
<dbReference type="EMBL" id="FCOX02000023">
    <property type="protein sequence ID" value="SAK84764.1"/>
    <property type="molecule type" value="Genomic_DNA"/>
</dbReference>
<dbReference type="RefSeq" id="WP_062607700.1">
    <property type="nucleotide sequence ID" value="NZ_FCOX02000023.1"/>
</dbReference>
<dbReference type="GO" id="GO:0006629">
    <property type="term" value="P:lipid metabolic process"/>
    <property type="evidence" value="ECO:0007669"/>
    <property type="project" value="UniProtKB-KW"/>
</dbReference>
<gene>
    <name evidence="3" type="ORF">AWB78_04256</name>
</gene>
<sequence>MGLEPLYRTLESLCDFEELNRSNTHVSVVATNVATGKTRYFENRDSGLVAPMVAASGSLPPWFAAVKINDAWFWDGSLVCAAPLHHIIETHTY</sequence>
<reference evidence="3" key="1">
    <citation type="submission" date="2016-01" db="EMBL/GenBank/DDBJ databases">
        <authorList>
            <person name="Peeters C."/>
        </authorList>
    </citation>
    <scope>NUCLEOTIDE SEQUENCE</scope>
    <source>
        <strain evidence="3">LMG 29321</strain>
    </source>
</reference>
<keyword evidence="4" id="KW-1185">Reference proteome</keyword>
<accession>A0A158CQW3</accession>
<keyword evidence="1" id="KW-0443">Lipid metabolism</keyword>
<dbReference type="Proteomes" id="UP000071859">
    <property type="component" value="Unassembled WGS sequence"/>
</dbReference>
<evidence type="ECO:0000313" key="3">
    <source>
        <dbReference type="EMBL" id="SAK84764.1"/>
    </source>
</evidence>
<proteinExistence type="predicted"/>
<evidence type="ECO:0000256" key="1">
    <source>
        <dbReference type="ARBA" id="ARBA00023098"/>
    </source>
</evidence>
<dbReference type="AlphaFoldDB" id="A0A158CQW3"/>
<dbReference type="Pfam" id="PF01734">
    <property type="entry name" value="Patatin"/>
    <property type="match status" value="1"/>
</dbReference>
<evidence type="ECO:0000259" key="2">
    <source>
        <dbReference type="Pfam" id="PF01734"/>
    </source>
</evidence>
<protein>
    <submittedName>
        <fullName evidence="3">Patatin</fullName>
    </submittedName>
</protein>
<comment type="caution">
    <text evidence="3">The sequence shown here is derived from an EMBL/GenBank/DDBJ whole genome shotgun (WGS) entry which is preliminary data.</text>
</comment>
<feature type="domain" description="PNPLA" evidence="2">
    <location>
        <begin position="4"/>
        <end position="85"/>
    </location>
</feature>
<name>A0A158CQW3_9BURK</name>
<dbReference type="Gene3D" id="3.40.1090.10">
    <property type="entry name" value="Cytosolic phospholipase A2 catalytic domain"/>
    <property type="match status" value="1"/>
</dbReference>
<dbReference type="SUPFAM" id="SSF52151">
    <property type="entry name" value="FabD/lysophospholipase-like"/>
    <property type="match status" value="1"/>
</dbReference>
<evidence type="ECO:0000313" key="4">
    <source>
        <dbReference type="Proteomes" id="UP000071859"/>
    </source>
</evidence>
<dbReference type="OrthoDB" id="9798773at2"/>